<dbReference type="SUPFAM" id="SSF51556">
    <property type="entry name" value="Metallo-dependent hydrolases"/>
    <property type="match status" value="1"/>
</dbReference>
<dbReference type="Gene3D" id="3.20.20.140">
    <property type="entry name" value="Metal-dependent hydrolases"/>
    <property type="match status" value="1"/>
</dbReference>
<dbReference type="InterPro" id="IPR032466">
    <property type="entry name" value="Metal_Hydrolase"/>
</dbReference>
<name>A0A061R7X3_9CHLO</name>
<dbReference type="PANTHER" id="PTHR46124:SF2">
    <property type="entry name" value="D-AMINOACYL-TRNA DEACYLASE"/>
    <property type="match status" value="1"/>
</dbReference>
<dbReference type="InterPro" id="IPR001130">
    <property type="entry name" value="TatD-like"/>
</dbReference>
<protein>
    <submittedName>
        <fullName evidence="1">Uncharacterized protein</fullName>
    </submittedName>
</protein>
<sequence>MAAWPGLCVGFDGRVTFAKAERTRALLHDVPLGRLLLQSSAPDRAPAAAPPPRRGRCHPGLVPHIAARAAELKGVPVAELAEAAREN</sequence>
<dbReference type="Pfam" id="PF01026">
    <property type="entry name" value="TatD_DNase"/>
    <property type="match status" value="1"/>
</dbReference>
<evidence type="ECO:0000313" key="1">
    <source>
        <dbReference type="EMBL" id="JAC66874.1"/>
    </source>
</evidence>
<reference evidence="1" key="1">
    <citation type="submission" date="2014-05" db="EMBL/GenBank/DDBJ databases">
        <title>The transcriptome of the halophilic microalga Tetraselmis sp. GSL018 isolated from the Great Salt Lake, Utah.</title>
        <authorList>
            <person name="Jinkerson R.E."/>
            <person name="D'Adamo S."/>
            <person name="Posewitz M.C."/>
        </authorList>
    </citation>
    <scope>NUCLEOTIDE SEQUENCE</scope>
    <source>
        <strain evidence="1">GSL018</strain>
    </source>
</reference>
<dbReference type="GO" id="GO:0016788">
    <property type="term" value="F:hydrolase activity, acting on ester bonds"/>
    <property type="evidence" value="ECO:0007669"/>
    <property type="project" value="InterPro"/>
</dbReference>
<gene>
    <name evidence="1" type="ORF">TSPGSL018_12586</name>
</gene>
<proteinExistence type="predicted"/>
<accession>A0A061R7X3</accession>
<dbReference type="PANTHER" id="PTHR46124">
    <property type="entry name" value="D-AMINOACYL-TRNA DEACYLASE"/>
    <property type="match status" value="1"/>
</dbReference>
<feature type="non-terminal residue" evidence="1">
    <location>
        <position position="87"/>
    </location>
</feature>
<organism evidence="1">
    <name type="scientific">Tetraselmis sp. GSL018</name>
    <dbReference type="NCBI Taxonomy" id="582737"/>
    <lineage>
        <taxon>Eukaryota</taxon>
        <taxon>Viridiplantae</taxon>
        <taxon>Chlorophyta</taxon>
        <taxon>core chlorophytes</taxon>
        <taxon>Chlorodendrophyceae</taxon>
        <taxon>Chlorodendrales</taxon>
        <taxon>Chlorodendraceae</taxon>
        <taxon>Tetraselmis</taxon>
    </lineage>
</organism>
<dbReference type="EMBL" id="GBEZ01019718">
    <property type="protein sequence ID" value="JAC66874.1"/>
    <property type="molecule type" value="Transcribed_RNA"/>
</dbReference>
<dbReference type="AlphaFoldDB" id="A0A061R7X3"/>